<accession>A0ABU6CYS9</accession>
<sequence>MTDTDIDFEYPTVTCPECGAEQEDFDGFGFVYCGHCGHCTHPSKIRDDRSGCWACELCGFHDLDDREVMTA</sequence>
<keyword evidence="2" id="KW-1185">Reference proteome</keyword>
<reference evidence="2" key="1">
    <citation type="submission" date="2023-07" db="EMBL/GenBank/DDBJ databases">
        <title>The carbon used by Thiothrix.</title>
        <authorList>
            <person name="Chen L."/>
        </authorList>
    </citation>
    <scope>NUCLEOTIDE SEQUENCE [LARGE SCALE GENOMIC DNA]</scope>
</reference>
<organism evidence="1 2">
    <name type="scientific">Candidatus Thiothrix phosphatis</name>
    <dbReference type="NCBI Taxonomy" id="3112415"/>
    <lineage>
        <taxon>Bacteria</taxon>
        <taxon>Pseudomonadati</taxon>
        <taxon>Pseudomonadota</taxon>
        <taxon>Gammaproteobacteria</taxon>
        <taxon>Thiotrichales</taxon>
        <taxon>Thiotrichaceae</taxon>
        <taxon>Thiothrix</taxon>
    </lineage>
</organism>
<evidence type="ECO:0000313" key="2">
    <source>
        <dbReference type="Proteomes" id="UP001308005"/>
    </source>
</evidence>
<evidence type="ECO:0000313" key="1">
    <source>
        <dbReference type="EMBL" id="MEB4591232.1"/>
    </source>
</evidence>
<dbReference type="EMBL" id="JAYMYJ010000091">
    <property type="protein sequence ID" value="MEB4591232.1"/>
    <property type="molecule type" value="Genomic_DNA"/>
</dbReference>
<protein>
    <submittedName>
        <fullName evidence="1">Uncharacterized protein</fullName>
    </submittedName>
</protein>
<proteinExistence type="predicted"/>
<dbReference type="RefSeq" id="WP_324694687.1">
    <property type="nucleotide sequence ID" value="NZ_JAYMYJ010000091.1"/>
</dbReference>
<comment type="caution">
    <text evidence="1">The sequence shown here is derived from an EMBL/GenBank/DDBJ whole genome shotgun (WGS) entry which is preliminary data.</text>
</comment>
<gene>
    <name evidence="1" type="ORF">VSS37_09610</name>
</gene>
<name>A0ABU6CYS9_9GAMM</name>
<dbReference type="Proteomes" id="UP001308005">
    <property type="component" value="Unassembled WGS sequence"/>
</dbReference>